<sequence>MLSYSVFCGAPNTQDLKSHLIDPMVINNNKN</sequence>
<dbReference type="AlphaFoldDB" id="A0A0E9UUF4"/>
<reference evidence="1" key="1">
    <citation type="submission" date="2014-11" db="EMBL/GenBank/DDBJ databases">
        <authorList>
            <person name="Amaro Gonzalez C."/>
        </authorList>
    </citation>
    <scope>NUCLEOTIDE SEQUENCE</scope>
</reference>
<organism evidence="1">
    <name type="scientific">Anguilla anguilla</name>
    <name type="common">European freshwater eel</name>
    <name type="synonym">Muraena anguilla</name>
    <dbReference type="NCBI Taxonomy" id="7936"/>
    <lineage>
        <taxon>Eukaryota</taxon>
        <taxon>Metazoa</taxon>
        <taxon>Chordata</taxon>
        <taxon>Craniata</taxon>
        <taxon>Vertebrata</taxon>
        <taxon>Euteleostomi</taxon>
        <taxon>Actinopterygii</taxon>
        <taxon>Neopterygii</taxon>
        <taxon>Teleostei</taxon>
        <taxon>Anguilliformes</taxon>
        <taxon>Anguillidae</taxon>
        <taxon>Anguilla</taxon>
    </lineage>
</organism>
<reference evidence="1" key="2">
    <citation type="journal article" date="2015" name="Fish Shellfish Immunol.">
        <title>Early steps in the European eel (Anguilla anguilla)-Vibrio vulnificus interaction in the gills: Role of the RtxA13 toxin.</title>
        <authorList>
            <person name="Callol A."/>
            <person name="Pajuelo D."/>
            <person name="Ebbesson L."/>
            <person name="Teles M."/>
            <person name="MacKenzie S."/>
            <person name="Amaro C."/>
        </authorList>
    </citation>
    <scope>NUCLEOTIDE SEQUENCE</scope>
</reference>
<name>A0A0E9UUF4_ANGAN</name>
<evidence type="ECO:0000313" key="1">
    <source>
        <dbReference type="EMBL" id="JAH69442.1"/>
    </source>
</evidence>
<dbReference type="EMBL" id="GBXM01039135">
    <property type="protein sequence ID" value="JAH69442.1"/>
    <property type="molecule type" value="Transcribed_RNA"/>
</dbReference>
<accession>A0A0E9UUF4</accession>
<protein>
    <submittedName>
        <fullName evidence="1">Uncharacterized protein</fullName>
    </submittedName>
</protein>
<proteinExistence type="predicted"/>